<dbReference type="InterPro" id="IPR002885">
    <property type="entry name" value="PPR_rpt"/>
</dbReference>
<dbReference type="Proteomes" id="UP000759537">
    <property type="component" value="Unassembled WGS sequence"/>
</dbReference>
<dbReference type="AlphaFoldDB" id="A0A9P5MZC6"/>
<keyword evidence="2" id="KW-0677">Repeat</keyword>
<feature type="repeat" description="PPR" evidence="5">
    <location>
        <begin position="9"/>
        <end position="43"/>
    </location>
</feature>
<keyword evidence="8" id="KW-1185">Reference proteome</keyword>
<dbReference type="Pfam" id="PF13041">
    <property type="entry name" value="PPR_2"/>
    <property type="match status" value="1"/>
</dbReference>
<dbReference type="Pfam" id="PF13812">
    <property type="entry name" value="PPR_3"/>
    <property type="match status" value="2"/>
</dbReference>
<comment type="function">
    <text evidence="3">Regulates mitochondrial small subunit maturation by controlling 15S rRNA 5'-end processing. Localizes to the 5' precursor of the 15S rRNA in a position that is subsequently occupied by mS47 in the mature yeast mtSSU. Uses structure and sequence-specific RNA recognition, binding to a single-stranded region of the precursor and specifically recognizing bases -6 to -1. The exchange of Ccm1 for mS47 is coupled to the irreversible removal of precursor rRNA that is accompanied by conformational changes of the mitoribosomal proteins uS5m and mS26. These conformational changes signal completion of 5'-end rRNA processing through protection of the mature 5'-end of the 15S rRNA and stabilization of mS47. The removal of the 5' precursor together with the dissociation of Ccm1 may be catalyzed by the 5'-3' exoribonuclease Pet127. Involved in the specific removal of group I introns in mitochondrial encoded transcripts.</text>
</comment>
<evidence type="ECO:0000313" key="8">
    <source>
        <dbReference type="Proteomes" id="UP000759537"/>
    </source>
</evidence>
<dbReference type="Pfam" id="PF23276">
    <property type="entry name" value="TPR_24"/>
    <property type="match status" value="1"/>
</dbReference>
<dbReference type="NCBIfam" id="TIGR00756">
    <property type="entry name" value="PPR"/>
    <property type="match status" value="3"/>
</dbReference>
<evidence type="ECO:0000256" key="5">
    <source>
        <dbReference type="PROSITE-ProRule" id="PRU00708"/>
    </source>
</evidence>
<feature type="repeat" description="PPR" evidence="5">
    <location>
        <begin position="220"/>
        <end position="254"/>
    </location>
</feature>
<name>A0A9P5MZC6_9AGAM</name>
<feature type="repeat" description="PPR" evidence="5">
    <location>
        <begin position="78"/>
        <end position="112"/>
    </location>
</feature>
<dbReference type="InterPro" id="IPR057027">
    <property type="entry name" value="TPR_mt"/>
</dbReference>
<evidence type="ECO:0000256" key="4">
    <source>
        <dbReference type="ARBA" id="ARBA00044511"/>
    </source>
</evidence>
<proteinExistence type="inferred from homology"/>
<reference evidence="7" key="2">
    <citation type="journal article" date="2020" name="Nat. Commun.">
        <title>Large-scale genome sequencing of mycorrhizal fungi provides insights into the early evolution of symbiotic traits.</title>
        <authorList>
            <person name="Miyauchi S."/>
            <person name="Kiss E."/>
            <person name="Kuo A."/>
            <person name="Drula E."/>
            <person name="Kohler A."/>
            <person name="Sanchez-Garcia M."/>
            <person name="Morin E."/>
            <person name="Andreopoulos B."/>
            <person name="Barry K.W."/>
            <person name="Bonito G."/>
            <person name="Buee M."/>
            <person name="Carver A."/>
            <person name="Chen C."/>
            <person name="Cichocki N."/>
            <person name="Clum A."/>
            <person name="Culley D."/>
            <person name="Crous P.W."/>
            <person name="Fauchery L."/>
            <person name="Girlanda M."/>
            <person name="Hayes R.D."/>
            <person name="Keri Z."/>
            <person name="LaButti K."/>
            <person name="Lipzen A."/>
            <person name="Lombard V."/>
            <person name="Magnuson J."/>
            <person name="Maillard F."/>
            <person name="Murat C."/>
            <person name="Nolan M."/>
            <person name="Ohm R.A."/>
            <person name="Pangilinan J."/>
            <person name="Pereira M.F."/>
            <person name="Perotto S."/>
            <person name="Peter M."/>
            <person name="Pfister S."/>
            <person name="Riley R."/>
            <person name="Sitrit Y."/>
            <person name="Stielow J.B."/>
            <person name="Szollosi G."/>
            <person name="Zifcakova L."/>
            <person name="Stursova M."/>
            <person name="Spatafora J.W."/>
            <person name="Tedersoo L."/>
            <person name="Vaario L.M."/>
            <person name="Yamada A."/>
            <person name="Yan M."/>
            <person name="Wang P."/>
            <person name="Xu J."/>
            <person name="Bruns T."/>
            <person name="Baldrian P."/>
            <person name="Vilgalys R."/>
            <person name="Dunand C."/>
            <person name="Henrissat B."/>
            <person name="Grigoriev I.V."/>
            <person name="Hibbett D."/>
            <person name="Nagy L.G."/>
            <person name="Martin F.M."/>
        </authorList>
    </citation>
    <scope>NUCLEOTIDE SEQUENCE</scope>
    <source>
        <strain evidence="7">Prilba</strain>
    </source>
</reference>
<dbReference type="PANTHER" id="PTHR47447:SF28">
    <property type="entry name" value="PENTACOTRIPEPTIDE-REPEAT REGION OF PRORP DOMAIN-CONTAINING PROTEIN"/>
    <property type="match status" value="1"/>
</dbReference>
<dbReference type="PROSITE" id="PS51375">
    <property type="entry name" value="PPR"/>
    <property type="match status" value="3"/>
</dbReference>
<evidence type="ECO:0000259" key="6">
    <source>
        <dbReference type="Pfam" id="PF23276"/>
    </source>
</evidence>
<gene>
    <name evidence="7" type="ORF">DFH94DRAFT_727708</name>
</gene>
<dbReference type="OrthoDB" id="185373at2759"/>
<dbReference type="Gene3D" id="1.25.40.10">
    <property type="entry name" value="Tetratricopeptide repeat domain"/>
    <property type="match status" value="4"/>
</dbReference>
<evidence type="ECO:0000256" key="1">
    <source>
        <dbReference type="ARBA" id="ARBA00006192"/>
    </source>
</evidence>
<dbReference type="InterPro" id="IPR011990">
    <property type="entry name" value="TPR-like_helical_dom_sf"/>
</dbReference>
<feature type="domain" description="Pentatricopeptide repeat-containing protein-mitochondrial" evidence="6">
    <location>
        <begin position="186"/>
        <end position="316"/>
    </location>
</feature>
<dbReference type="PANTHER" id="PTHR47447">
    <property type="entry name" value="OS03G0856100 PROTEIN"/>
    <property type="match status" value="1"/>
</dbReference>
<accession>A0A9P5MZC6</accession>
<evidence type="ECO:0000256" key="3">
    <source>
        <dbReference type="ARBA" id="ARBA00044493"/>
    </source>
</evidence>
<comment type="subunit">
    <text evidence="4">Binds to mitochondrial small subunit 15S rRNA.</text>
</comment>
<sequence length="448" mass="50350">MKELGHRPDILTYNSAMELFGKQAMEDEAWALVDDMKALGIMPDIETYKLLLQAVRHAPHISTWSVLRMMEDAGIEHTEGTYALLIRRYLDDSNLEMAFKLLVEMEGRGLTPTLKTAEDVITLAAQKRMPRLALELAENFEAASVRRLGMHIWVSCLLSSSECLYKEGVLHLWPKVTEELKVLPDEGCAIEVLHTAGRHGLPELAINVLRVLETIGADLREYHFAPIIESFCRTDRIKEALSILTLMNQHNIEPNSDTANPIFEAICVSTDALDAAWDALEALHSEGQTVNITAVNVVIQASVVLGDLQRAFGTYQICAELGVKPTLDTYHFLLSGCISARHRELGNRLIAEMKEGKIKPDARTYEKLIVLCLTGDTYEDAFFYLEEMKAENLYPPLSVYEAIIQRCVVEKDARYAVAVQELEEFGYTLSPTLRMVILGEGDGEHERR</sequence>
<evidence type="ECO:0000313" key="7">
    <source>
        <dbReference type="EMBL" id="KAF8482519.1"/>
    </source>
</evidence>
<dbReference type="EMBL" id="WHVB01000005">
    <property type="protein sequence ID" value="KAF8482519.1"/>
    <property type="molecule type" value="Genomic_DNA"/>
</dbReference>
<reference evidence="7" key="1">
    <citation type="submission" date="2019-10" db="EMBL/GenBank/DDBJ databases">
        <authorList>
            <consortium name="DOE Joint Genome Institute"/>
            <person name="Kuo A."/>
            <person name="Miyauchi S."/>
            <person name="Kiss E."/>
            <person name="Drula E."/>
            <person name="Kohler A."/>
            <person name="Sanchez-Garcia M."/>
            <person name="Andreopoulos B."/>
            <person name="Barry K.W."/>
            <person name="Bonito G."/>
            <person name="Buee M."/>
            <person name="Carver A."/>
            <person name="Chen C."/>
            <person name="Cichocki N."/>
            <person name="Clum A."/>
            <person name="Culley D."/>
            <person name="Crous P.W."/>
            <person name="Fauchery L."/>
            <person name="Girlanda M."/>
            <person name="Hayes R."/>
            <person name="Keri Z."/>
            <person name="LaButti K."/>
            <person name="Lipzen A."/>
            <person name="Lombard V."/>
            <person name="Magnuson J."/>
            <person name="Maillard F."/>
            <person name="Morin E."/>
            <person name="Murat C."/>
            <person name="Nolan M."/>
            <person name="Ohm R."/>
            <person name="Pangilinan J."/>
            <person name="Pereira M."/>
            <person name="Perotto S."/>
            <person name="Peter M."/>
            <person name="Riley R."/>
            <person name="Sitrit Y."/>
            <person name="Stielow B."/>
            <person name="Szollosi G."/>
            <person name="Zifcakova L."/>
            <person name="Stursova M."/>
            <person name="Spatafora J.W."/>
            <person name="Tedersoo L."/>
            <person name="Vaario L.-M."/>
            <person name="Yamada A."/>
            <person name="Yan M."/>
            <person name="Wang P."/>
            <person name="Xu J."/>
            <person name="Bruns T."/>
            <person name="Baldrian P."/>
            <person name="Vilgalys R."/>
            <person name="Henrissat B."/>
            <person name="Grigoriev I.V."/>
            <person name="Hibbett D."/>
            <person name="Nagy L.G."/>
            <person name="Martin F.M."/>
        </authorList>
    </citation>
    <scope>NUCLEOTIDE SEQUENCE</scope>
    <source>
        <strain evidence="7">Prilba</strain>
    </source>
</reference>
<comment type="similarity">
    <text evidence="1">Belongs to the CCM1 family.</text>
</comment>
<organism evidence="7 8">
    <name type="scientific">Russula ochroleuca</name>
    <dbReference type="NCBI Taxonomy" id="152965"/>
    <lineage>
        <taxon>Eukaryota</taxon>
        <taxon>Fungi</taxon>
        <taxon>Dikarya</taxon>
        <taxon>Basidiomycota</taxon>
        <taxon>Agaricomycotina</taxon>
        <taxon>Agaricomycetes</taxon>
        <taxon>Russulales</taxon>
        <taxon>Russulaceae</taxon>
        <taxon>Russula</taxon>
    </lineage>
</organism>
<comment type="caution">
    <text evidence="7">The sequence shown here is derived from an EMBL/GenBank/DDBJ whole genome shotgun (WGS) entry which is preliminary data.</text>
</comment>
<protein>
    <recommendedName>
        <fullName evidence="6">Pentatricopeptide repeat-containing protein-mitochondrial domain-containing protein</fullName>
    </recommendedName>
</protein>
<evidence type="ECO:0000256" key="2">
    <source>
        <dbReference type="ARBA" id="ARBA00022737"/>
    </source>
</evidence>